<dbReference type="GO" id="GO:0097173">
    <property type="term" value="P:N-acetylmuramic acid catabolic process"/>
    <property type="evidence" value="ECO:0007669"/>
    <property type="project" value="UniProtKB-UniPathway"/>
</dbReference>
<comment type="pathway">
    <text evidence="5">Amino-sugar metabolism; 1,6-anhydro-N-acetylmuramate degradation.</text>
</comment>
<evidence type="ECO:0000256" key="1">
    <source>
        <dbReference type="ARBA" id="ARBA00011738"/>
    </source>
</evidence>
<dbReference type="CDD" id="cd05007">
    <property type="entry name" value="SIS_Etherase"/>
    <property type="match status" value="1"/>
</dbReference>
<dbReference type="PANTHER" id="PTHR10088">
    <property type="entry name" value="GLUCOKINASE REGULATORY PROTEIN"/>
    <property type="match status" value="1"/>
</dbReference>
<dbReference type="InterPro" id="IPR005488">
    <property type="entry name" value="Etherase_MurQ"/>
</dbReference>
<dbReference type="EC" id="4.2.1.126" evidence="8 12"/>
<dbReference type="NCBIfam" id="TIGR00274">
    <property type="entry name" value="N-acetylmuramic acid 6-phosphate etherase"/>
    <property type="match status" value="1"/>
</dbReference>
<evidence type="ECO:0000256" key="2">
    <source>
        <dbReference type="ARBA" id="ARBA00023239"/>
    </source>
</evidence>
<evidence type="ECO:0000313" key="14">
    <source>
        <dbReference type="EMBL" id="NEW07849.1"/>
    </source>
</evidence>
<dbReference type="InterPro" id="IPR001347">
    <property type="entry name" value="SIS_dom"/>
</dbReference>
<dbReference type="Pfam" id="PF22645">
    <property type="entry name" value="GKRP_SIS_N"/>
    <property type="match status" value="1"/>
</dbReference>
<dbReference type="GO" id="GO:0016835">
    <property type="term" value="F:carbon-oxygen lyase activity"/>
    <property type="evidence" value="ECO:0007669"/>
    <property type="project" value="UniProtKB-UniRule"/>
</dbReference>
<evidence type="ECO:0000256" key="11">
    <source>
        <dbReference type="ARBA" id="ARBA00084049"/>
    </source>
</evidence>
<dbReference type="GO" id="GO:0016803">
    <property type="term" value="F:ether hydrolase activity"/>
    <property type="evidence" value="ECO:0007669"/>
    <property type="project" value="TreeGrafter"/>
</dbReference>
<dbReference type="InterPro" id="IPR046348">
    <property type="entry name" value="SIS_dom_sf"/>
</dbReference>
<dbReference type="InterPro" id="IPR040190">
    <property type="entry name" value="MURQ/GCKR"/>
</dbReference>
<dbReference type="Gene3D" id="3.40.50.10490">
    <property type="entry name" value="Glucose-6-phosphate isomerase like protein, domain 1"/>
    <property type="match status" value="1"/>
</dbReference>
<evidence type="ECO:0000256" key="6">
    <source>
        <dbReference type="ARBA" id="ARBA00060672"/>
    </source>
</evidence>
<dbReference type="UniPathway" id="UPA00342"/>
<dbReference type="EMBL" id="JAAIKC010000006">
    <property type="protein sequence ID" value="NEW07849.1"/>
    <property type="molecule type" value="Genomic_DNA"/>
</dbReference>
<dbReference type="GO" id="GO:0097367">
    <property type="term" value="F:carbohydrate derivative binding"/>
    <property type="evidence" value="ECO:0007669"/>
    <property type="project" value="InterPro"/>
</dbReference>
<evidence type="ECO:0000256" key="3">
    <source>
        <dbReference type="ARBA" id="ARBA00023277"/>
    </source>
</evidence>
<dbReference type="FunFam" id="1.10.8.1080:FF:000001">
    <property type="entry name" value="N-acetylmuramic acid 6-phosphate etherase"/>
    <property type="match status" value="1"/>
</dbReference>
<proteinExistence type="inferred from homology"/>
<dbReference type="HAMAP" id="MF_00068">
    <property type="entry name" value="MurQ"/>
    <property type="match status" value="1"/>
</dbReference>
<dbReference type="Gene3D" id="1.10.8.1080">
    <property type="match status" value="1"/>
</dbReference>
<dbReference type="PROSITE" id="PS51464">
    <property type="entry name" value="SIS"/>
    <property type="match status" value="1"/>
</dbReference>
<feature type="active site" description="Proton donor" evidence="12">
    <location>
        <position position="85"/>
    </location>
</feature>
<comment type="catalytic activity">
    <reaction evidence="4 12">
        <text>N-acetyl-D-muramate 6-phosphate + H2O = N-acetyl-D-glucosamine 6-phosphate + (R)-lactate</text>
        <dbReference type="Rhea" id="RHEA:26410"/>
        <dbReference type="ChEBI" id="CHEBI:15377"/>
        <dbReference type="ChEBI" id="CHEBI:16004"/>
        <dbReference type="ChEBI" id="CHEBI:57513"/>
        <dbReference type="ChEBI" id="CHEBI:58722"/>
        <dbReference type="EC" id="4.2.1.126"/>
    </reaction>
</comment>
<evidence type="ECO:0000256" key="7">
    <source>
        <dbReference type="ARBA" id="ARBA00061234"/>
    </source>
</evidence>
<comment type="pathway">
    <text evidence="12">Amino-sugar metabolism; N-acetylmuramate degradation.</text>
</comment>
<evidence type="ECO:0000256" key="8">
    <source>
        <dbReference type="ARBA" id="ARBA00067056"/>
    </source>
</evidence>
<dbReference type="RefSeq" id="WP_163949523.1">
    <property type="nucleotide sequence ID" value="NZ_JAAIKC010000006.1"/>
</dbReference>
<feature type="domain" description="SIS" evidence="13">
    <location>
        <begin position="57"/>
        <end position="220"/>
    </location>
</feature>
<keyword evidence="2 12" id="KW-0456">Lyase</keyword>
<reference evidence="14" key="1">
    <citation type="submission" date="2020-02" db="EMBL/GenBank/DDBJ databases">
        <authorList>
            <person name="Shen X.-R."/>
            <person name="Zhang Y.-X."/>
        </authorList>
    </citation>
    <scope>NUCLEOTIDE SEQUENCE</scope>
    <source>
        <strain evidence="14">SYP-B3998</strain>
    </source>
</reference>
<comment type="similarity">
    <text evidence="7 12">Belongs to the GCKR-like family. MurNAc-6-P etherase subfamily.</text>
</comment>
<comment type="function">
    <text evidence="12">Specifically catalyzes the cleavage of the D-lactyl ether substituent of MurNAc 6-phosphate, producing GlcNAc 6-phosphate and D-lactate.</text>
</comment>
<dbReference type="GO" id="GO:0009254">
    <property type="term" value="P:peptidoglycan turnover"/>
    <property type="evidence" value="ECO:0007669"/>
    <property type="project" value="TreeGrafter"/>
</dbReference>
<dbReference type="PANTHER" id="PTHR10088:SF4">
    <property type="entry name" value="GLUCOKINASE REGULATORY PROTEIN"/>
    <property type="match status" value="1"/>
</dbReference>
<accession>A0A6G4A1Z4</accession>
<dbReference type="GO" id="GO:0046348">
    <property type="term" value="P:amino sugar catabolic process"/>
    <property type="evidence" value="ECO:0007669"/>
    <property type="project" value="InterPro"/>
</dbReference>
<organism evidence="14">
    <name type="scientific">Paenibacillus sp. SYP-B3998</name>
    <dbReference type="NCBI Taxonomy" id="2678564"/>
    <lineage>
        <taxon>Bacteria</taxon>
        <taxon>Bacillati</taxon>
        <taxon>Bacillota</taxon>
        <taxon>Bacilli</taxon>
        <taxon>Bacillales</taxon>
        <taxon>Paenibacillaceae</taxon>
        <taxon>Paenibacillus</taxon>
    </lineage>
</organism>
<dbReference type="NCBIfam" id="NF003915">
    <property type="entry name" value="PRK05441.1"/>
    <property type="match status" value="1"/>
</dbReference>
<evidence type="ECO:0000256" key="12">
    <source>
        <dbReference type="HAMAP-Rule" id="MF_00068"/>
    </source>
</evidence>
<dbReference type="AlphaFoldDB" id="A0A6G4A1Z4"/>
<name>A0A6G4A1Z4_9BACL</name>
<evidence type="ECO:0000256" key="9">
    <source>
        <dbReference type="ARBA" id="ARBA00070061"/>
    </source>
</evidence>
<keyword evidence="3 12" id="KW-0119">Carbohydrate metabolism</keyword>
<comment type="miscellaneous">
    <text evidence="12">A lyase-type mechanism (elimination/hydration) is suggested for the cleavage of the lactyl ether bond of MurNAc 6-phosphate, with the formation of an alpha,beta-unsaturated aldehyde intermediate with (E)-stereochemistry, followed by the syn addition of water to give product.</text>
</comment>
<dbReference type="NCBIfam" id="NF009222">
    <property type="entry name" value="PRK12570.1"/>
    <property type="match status" value="1"/>
</dbReference>
<comment type="subunit">
    <text evidence="1 12">Homodimer.</text>
</comment>
<feature type="active site" evidence="12">
    <location>
        <position position="116"/>
    </location>
</feature>
<sequence>MHHLLNELTTEQPNLNTSTIDQLTSEQIVALINNEDRQVADVIQSILPQIAQAADYIVEAFGKGGRLFYVGAGSSGRIGILDASECPPTFGTDPTLVQGLIAGGERAIKDAVEGAEDNEELGAQDMNTHGVGKHDVVIGIAASGRTPYVLGAMKRSRELGATVIGLCNNHGTPMIALAQLMLEAVVGPEVILGSTRMKSGTAQKLILNMLSTTAMIRVGKVYQNLMVDLHPSNAKLIFRSKRIIGMATGASEEDVHTAYTAADGHVKTAIVMLLAKVSAKEARNMLTQSDGFVRQAIKLAADV</sequence>
<protein>
    <recommendedName>
        <fullName evidence="9 12">N-acetylmuramic acid 6-phosphate etherase</fullName>
        <shortName evidence="12">MurNAc-6-P etherase</shortName>
        <ecNumber evidence="8 12">4.2.1.126</ecNumber>
    </recommendedName>
    <alternativeName>
        <fullName evidence="11 12">N-acetylmuramic acid 6-phosphate hydrolase</fullName>
    </alternativeName>
    <alternativeName>
        <fullName evidence="10 12">N-acetylmuramic acid 6-phosphate lyase</fullName>
    </alternativeName>
</protein>
<comment type="caution">
    <text evidence="14">The sequence shown here is derived from an EMBL/GenBank/DDBJ whole genome shotgun (WGS) entry which is preliminary data.</text>
</comment>
<evidence type="ECO:0000256" key="10">
    <source>
        <dbReference type="ARBA" id="ARBA00077905"/>
    </source>
</evidence>
<evidence type="ECO:0000259" key="13">
    <source>
        <dbReference type="PROSITE" id="PS51464"/>
    </source>
</evidence>
<evidence type="ECO:0000256" key="4">
    <source>
        <dbReference type="ARBA" id="ARBA00051747"/>
    </source>
</evidence>
<evidence type="ECO:0000256" key="5">
    <source>
        <dbReference type="ARBA" id="ARBA00060595"/>
    </source>
</evidence>
<comment type="pathway">
    <text evidence="6">Cell wall biogenesis.</text>
</comment>
<gene>
    <name evidence="12 14" type="primary">murQ</name>
    <name evidence="14" type="ORF">GK047_17760</name>
</gene>
<dbReference type="SUPFAM" id="SSF53697">
    <property type="entry name" value="SIS domain"/>
    <property type="match status" value="1"/>
</dbReference>
<dbReference type="FunFam" id="3.40.50.10490:FF:000014">
    <property type="entry name" value="N-acetylmuramic acid 6-phosphate etherase"/>
    <property type="match status" value="1"/>
</dbReference>